<protein>
    <submittedName>
        <fullName evidence="1">Uncharacterized protein</fullName>
    </submittedName>
</protein>
<reference evidence="1 2" key="1">
    <citation type="submission" date="2017-07" db="EMBL/GenBank/DDBJ databases">
        <authorList>
            <person name="Talla V."/>
            <person name="Backstrom N."/>
        </authorList>
    </citation>
    <scope>NUCLEOTIDE SEQUENCE [LARGE SCALE GENOMIC DNA]</scope>
</reference>
<proteinExistence type="predicted"/>
<sequence length="66" mass="7338">MFIGVTSIGGNVHIDQIGIEVDWKKVQNTTQNEVIRAGAEEKGKAICYRYSATIVDERSLTLFPLL</sequence>
<keyword evidence="2" id="KW-1185">Reference proteome</keyword>
<accession>A0A5E4QDU8</accession>
<organism evidence="1 2">
    <name type="scientific">Leptidea sinapis</name>
    <dbReference type="NCBI Taxonomy" id="189913"/>
    <lineage>
        <taxon>Eukaryota</taxon>
        <taxon>Metazoa</taxon>
        <taxon>Ecdysozoa</taxon>
        <taxon>Arthropoda</taxon>
        <taxon>Hexapoda</taxon>
        <taxon>Insecta</taxon>
        <taxon>Pterygota</taxon>
        <taxon>Neoptera</taxon>
        <taxon>Endopterygota</taxon>
        <taxon>Lepidoptera</taxon>
        <taxon>Glossata</taxon>
        <taxon>Ditrysia</taxon>
        <taxon>Papilionoidea</taxon>
        <taxon>Pieridae</taxon>
        <taxon>Dismorphiinae</taxon>
        <taxon>Leptidea</taxon>
    </lineage>
</organism>
<name>A0A5E4QDU8_9NEOP</name>
<dbReference type="AlphaFoldDB" id="A0A5E4QDU8"/>
<dbReference type="Proteomes" id="UP000324832">
    <property type="component" value="Unassembled WGS sequence"/>
</dbReference>
<gene>
    <name evidence="1" type="ORF">LSINAPIS_LOCUS7295</name>
</gene>
<dbReference type="EMBL" id="FZQP02002371">
    <property type="protein sequence ID" value="VVC95625.1"/>
    <property type="molecule type" value="Genomic_DNA"/>
</dbReference>
<evidence type="ECO:0000313" key="2">
    <source>
        <dbReference type="Proteomes" id="UP000324832"/>
    </source>
</evidence>
<evidence type="ECO:0000313" key="1">
    <source>
        <dbReference type="EMBL" id="VVC95625.1"/>
    </source>
</evidence>